<dbReference type="PANTHER" id="PTHR30383:SF5">
    <property type="entry name" value="SGNH HYDROLASE-TYPE ESTERASE DOMAIN-CONTAINING PROTEIN"/>
    <property type="match status" value="1"/>
</dbReference>
<organism evidence="3 4">
    <name type="scientific">Luteolibacter soli</name>
    <dbReference type="NCBI Taxonomy" id="3135280"/>
    <lineage>
        <taxon>Bacteria</taxon>
        <taxon>Pseudomonadati</taxon>
        <taxon>Verrucomicrobiota</taxon>
        <taxon>Verrucomicrobiia</taxon>
        <taxon>Verrucomicrobiales</taxon>
        <taxon>Verrucomicrobiaceae</taxon>
        <taxon>Luteolibacter</taxon>
    </lineage>
</organism>
<comment type="caution">
    <text evidence="3">The sequence shown here is derived from an EMBL/GenBank/DDBJ whole genome shotgun (WGS) entry which is preliminary data.</text>
</comment>
<dbReference type="PANTHER" id="PTHR30383">
    <property type="entry name" value="THIOESTERASE 1/PROTEASE 1/LYSOPHOSPHOLIPASE L1"/>
    <property type="match status" value="1"/>
</dbReference>
<evidence type="ECO:0000259" key="2">
    <source>
        <dbReference type="Pfam" id="PF13472"/>
    </source>
</evidence>
<dbReference type="InterPro" id="IPR036514">
    <property type="entry name" value="SGNH_hydro_sf"/>
</dbReference>
<protein>
    <submittedName>
        <fullName evidence="3">GDSL-type esterase/lipase family protein</fullName>
    </submittedName>
</protein>
<accession>A0ABU9ANR2</accession>
<dbReference type="RefSeq" id="WP_341402762.1">
    <property type="nucleotide sequence ID" value="NZ_JBBUKT010000001.1"/>
</dbReference>
<evidence type="ECO:0000313" key="4">
    <source>
        <dbReference type="Proteomes" id="UP001371305"/>
    </source>
</evidence>
<keyword evidence="1" id="KW-0732">Signal</keyword>
<dbReference type="InterPro" id="IPR013830">
    <property type="entry name" value="SGNH_hydro"/>
</dbReference>
<reference evidence="3 4" key="1">
    <citation type="submission" date="2024-04" db="EMBL/GenBank/DDBJ databases">
        <title>Luteolibacter sp. isolated from soil.</title>
        <authorList>
            <person name="An J."/>
        </authorList>
    </citation>
    <scope>NUCLEOTIDE SEQUENCE [LARGE SCALE GENOMIC DNA]</scope>
    <source>
        <strain evidence="3 4">Y139</strain>
    </source>
</reference>
<feature type="chain" id="PRO_5045766487" evidence="1">
    <location>
        <begin position="24"/>
        <end position="231"/>
    </location>
</feature>
<evidence type="ECO:0000256" key="1">
    <source>
        <dbReference type="SAM" id="SignalP"/>
    </source>
</evidence>
<dbReference type="InterPro" id="IPR051532">
    <property type="entry name" value="Ester_Hydrolysis_Enzymes"/>
</dbReference>
<name>A0ABU9ANR2_9BACT</name>
<proteinExistence type="predicted"/>
<sequence>MNTASKAALGVAALFAAFSGGFAIRPFVDQDRDPVRSSQGGGDAASSDLAYYASRNSHFEEMRTAGPVVFLGDSRIEGAEWSELIGFFISNRGIKGDTTKGVRDRLQSSVPAGTKICLVEVGLNDLSAGVPPDRVAANLAAIAKAAKAKAGRVIVASIIPTAASSADLNASIAEANARASALVKEAGAEWLDLSPVFGSELPAKLSSDGIQLTGAGYRGLVFPILEAVKGP</sequence>
<evidence type="ECO:0000313" key="3">
    <source>
        <dbReference type="EMBL" id="MEK7949345.1"/>
    </source>
</evidence>
<gene>
    <name evidence="3" type="ORF">WKV53_02495</name>
</gene>
<feature type="signal peptide" evidence="1">
    <location>
        <begin position="1"/>
        <end position="23"/>
    </location>
</feature>
<keyword evidence="4" id="KW-1185">Reference proteome</keyword>
<feature type="domain" description="SGNH hydrolase-type esterase" evidence="2">
    <location>
        <begin position="89"/>
        <end position="218"/>
    </location>
</feature>
<dbReference type="Pfam" id="PF13472">
    <property type="entry name" value="Lipase_GDSL_2"/>
    <property type="match status" value="1"/>
</dbReference>
<dbReference type="SUPFAM" id="SSF52266">
    <property type="entry name" value="SGNH hydrolase"/>
    <property type="match status" value="1"/>
</dbReference>
<dbReference type="Gene3D" id="3.40.50.1110">
    <property type="entry name" value="SGNH hydrolase"/>
    <property type="match status" value="1"/>
</dbReference>
<dbReference type="Proteomes" id="UP001371305">
    <property type="component" value="Unassembled WGS sequence"/>
</dbReference>
<dbReference type="EMBL" id="JBBUKT010000001">
    <property type="protein sequence ID" value="MEK7949345.1"/>
    <property type="molecule type" value="Genomic_DNA"/>
</dbReference>